<dbReference type="AlphaFoldDB" id="A0A502DX73"/>
<dbReference type="Gene3D" id="2.60.120.10">
    <property type="entry name" value="Jelly Rolls"/>
    <property type="match status" value="1"/>
</dbReference>
<name>A0A502DX73_9BURK</name>
<dbReference type="SUPFAM" id="SSF46785">
    <property type="entry name" value="Winged helix' DNA-binding domain"/>
    <property type="match status" value="1"/>
</dbReference>
<sequence length="250" mass="27657">MLTENVLLNRAQALDHREREILESAIAHTQTYTAGQVVVRQGMPVGHSTLLVKGLVTRHVDAADGRRHLVALHIPGDFVDLHAYALKKLDHDVAALTDITVAVFPHAALEEIQAADARLTRRLWFLTLLDAAMHRQWIFRLASLNAVQRVAHFLCETNARLMAIGASDGRSFSLPMTQNDIGEVCSLTNVHVSRVLRELREANLCSVRAAQVDIIDLGGLVTKAVFEPAYLFLNPQIATRALSAEQPNDR</sequence>
<dbReference type="PANTHER" id="PTHR24567">
    <property type="entry name" value="CRP FAMILY TRANSCRIPTIONAL REGULATORY PROTEIN"/>
    <property type="match status" value="1"/>
</dbReference>
<dbReference type="InterPro" id="IPR036390">
    <property type="entry name" value="WH_DNA-bd_sf"/>
</dbReference>
<organism evidence="5 6">
    <name type="scientific">Variovorax guangxiensis</name>
    <dbReference type="NCBI Taxonomy" id="1775474"/>
    <lineage>
        <taxon>Bacteria</taxon>
        <taxon>Pseudomonadati</taxon>
        <taxon>Pseudomonadota</taxon>
        <taxon>Betaproteobacteria</taxon>
        <taxon>Burkholderiales</taxon>
        <taxon>Comamonadaceae</taxon>
        <taxon>Variovorax</taxon>
    </lineage>
</organism>
<evidence type="ECO:0000256" key="2">
    <source>
        <dbReference type="ARBA" id="ARBA00023125"/>
    </source>
</evidence>
<dbReference type="PROSITE" id="PS51063">
    <property type="entry name" value="HTH_CRP_2"/>
    <property type="match status" value="1"/>
</dbReference>
<dbReference type="EMBL" id="RCZI01000001">
    <property type="protein sequence ID" value="TPG29937.1"/>
    <property type="molecule type" value="Genomic_DNA"/>
</dbReference>
<proteinExistence type="predicted"/>
<keyword evidence="2" id="KW-0238">DNA-binding</keyword>
<comment type="caution">
    <text evidence="5">The sequence shown here is derived from an EMBL/GenBank/DDBJ whole genome shotgun (WGS) entry which is preliminary data.</text>
</comment>
<dbReference type="InterPro" id="IPR014710">
    <property type="entry name" value="RmlC-like_jellyroll"/>
</dbReference>
<dbReference type="InterPro" id="IPR012318">
    <property type="entry name" value="HTH_CRP"/>
</dbReference>
<reference evidence="5 6" key="1">
    <citation type="journal article" date="2019" name="Environ. Microbiol.">
        <title>Species interactions and distinct microbial communities in high Arctic permafrost affected cryosols are associated with the CH4 and CO2 gas fluxes.</title>
        <authorList>
            <person name="Altshuler I."/>
            <person name="Hamel J."/>
            <person name="Turney S."/>
            <person name="Magnuson E."/>
            <person name="Levesque R."/>
            <person name="Greer C."/>
            <person name="Whyte L.G."/>
        </authorList>
    </citation>
    <scope>NUCLEOTIDE SEQUENCE [LARGE SCALE GENOMIC DNA]</scope>
    <source>
        <strain evidence="5 6">S06.C</strain>
    </source>
</reference>
<dbReference type="CDD" id="cd00038">
    <property type="entry name" value="CAP_ED"/>
    <property type="match status" value="1"/>
</dbReference>
<keyword evidence="1" id="KW-0805">Transcription regulation</keyword>
<dbReference type="InterPro" id="IPR000595">
    <property type="entry name" value="cNMP-bd_dom"/>
</dbReference>
<dbReference type="PANTHER" id="PTHR24567:SF68">
    <property type="entry name" value="DNA-BINDING TRANSCRIPTIONAL DUAL REGULATOR CRP"/>
    <property type="match status" value="1"/>
</dbReference>
<dbReference type="Gene3D" id="1.10.10.10">
    <property type="entry name" value="Winged helix-like DNA-binding domain superfamily/Winged helix DNA-binding domain"/>
    <property type="match status" value="1"/>
</dbReference>
<dbReference type="SMART" id="SM00419">
    <property type="entry name" value="HTH_CRP"/>
    <property type="match status" value="1"/>
</dbReference>
<gene>
    <name evidence="5" type="ORF">EAH82_00010</name>
</gene>
<evidence type="ECO:0000313" key="6">
    <source>
        <dbReference type="Proteomes" id="UP000319212"/>
    </source>
</evidence>
<accession>A0A502DX73</accession>
<evidence type="ECO:0000313" key="5">
    <source>
        <dbReference type="EMBL" id="TPG29937.1"/>
    </source>
</evidence>
<dbReference type="GO" id="GO:0005829">
    <property type="term" value="C:cytosol"/>
    <property type="evidence" value="ECO:0007669"/>
    <property type="project" value="TreeGrafter"/>
</dbReference>
<keyword evidence="3" id="KW-0804">Transcription</keyword>
<dbReference type="GO" id="GO:0003700">
    <property type="term" value="F:DNA-binding transcription factor activity"/>
    <property type="evidence" value="ECO:0007669"/>
    <property type="project" value="TreeGrafter"/>
</dbReference>
<evidence type="ECO:0000256" key="3">
    <source>
        <dbReference type="ARBA" id="ARBA00023163"/>
    </source>
</evidence>
<dbReference type="Pfam" id="PF00027">
    <property type="entry name" value="cNMP_binding"/>
    <property type="match status" value="1"/>
</dbReference>
<dbReference type="Proteomes" id="UP000319212">
    <property type="component" value="Unassembled WGS sequence"/>
</dbReference>
<dbReference type="InterPro" id="IPR050397">
    <property type="entry name" value="Env_Response_Regulators"/>
</dbReference>
<dbReference type="InterPro" id="IPR036388">
    <property type="entry name" value="WH-like_DNA-bd_sf"/>
</dbReference>
<dbReference type="SUPFAM" id="SSF51206">
    <property type="entry name" value="cAMP-binding domain-like"/>
    <property type="match status" value="1"/>
</dbReference>
<evidence type="ECO:0000259" key="4">
    <source>
        <dbReference type="PROSITE" id="PS51063"/>
    </source>
</evidence>
<dbReference type="RefSeq" id="WP_140837810.1">
    <property type="nucleotide sequence ID" value="NZ_RCZI01000001.1"/>
</dbReference>
<dbReference type="Pfam" id="PF13545">
    <property type="entry name" value="HTH_Crp_2"/>
    <property type="match status" value="1"/>
</dbReference>
<evidence type="ECO:0000256" key="1">
    <source>
        <dbReference type="ARBA" id="ARBA00023015"/>
    </source>
</evidence>
<dbReference type="OrthoDB" id="9126850at2"/>
<feature type="domain" description="HTH crp-type" evidence="4">
    <location>
        <begin position="144"/>
        <end position="218"/>
    </location>
</feature>
<protein>
    <submittedName>
        <fullName evidence="5">Crp/Fnr family transcriptional regulator</fullName>
    </submittedName>
</protein>
<dbReference type="GO" id="GO:0003677">
    <property type="term" value="F:DNA binding"/>
    <property type="evidence" value="ECO:0007669"/>
    <property type="project" value="UniProtKB-KW"/>
</dbReference>
<dbReference type="InterPro" id="IPR018490">
    <property type="entry name" value="cNMP-bd_dom_sf"/>
</dbReference>